<dbReference type="InterPro" id="IPR040442">
    <property type="entry name" value="Pyrv_kinase-like_dom_sf"/>
</dbReference>
<dbReference type="Pfam" id="PF13714">
    <property type="entry name" value="PEP_mutase"/>
    <property type="match status" value="1"/>
</dbReference>
<name>A0ABQ2D1X4_9DEIO</name>
<accession>A0ABQ2D1X4</accession>
<dbReference type="InterPro" id="IPR039556">
    <property type="entry name" value="ICL/PEPM"/>
</dbReference>
<dbReference type="SUPFAM" id="SSF51621">
    <property type="entry name" value="Phosphoenolpyruvate/pyruvate domain"/>
    <property type="match status" value="1"/>
</dbReference>
<protein>
    <recommendedName>
        <fullName evidence="3">2-methylisocitrate lyase</fullName>
    </recommendedName>
</protein>
<dbReference type="Proteomes" id="UP000632222">
    <property type="component" value="Unassembled WGS sequence"/>
</dbReference>
<gene>
    <name evidence="1" type="ORF">GCM10008938_30580</name>
</gene>
<keyword evidence="2" id="KW-1185">Reference proteome</keyword>
<dbReference type="EMBL" id="BMOD01000012">
    <property type="protein sequence ID" value="GGJ42339.1"/>
    <property type="molecule type" value="Genomic_DNA"/>
</dbReference>
<evidence type="ECO:0000313" key="1">
    <source>
        <dbReference type="EMBL" id="GGJ42339.1"/>
    </source>
</evidence>
<dbReference type="PANTHER" id="PTHR42905:SF16">
    <property type="entry name" value="CARBOXYPHOSPHONOENOLPYRUVATE PHOSPHONOMUTASE-LIKE PROTEIN (AFU_ORTHOLOGUE AFUA_5G07230)"/>
    <property type="match status" value="1"/>
</dbReference>
<evidence type="ECO:0000313" key="2">
    <source>
        <dbReference type="Proteomes" id="UP000632222"/>
    </source>
</evidence>
<reference evidence="2" key="1">
    <citation type="journal article" date="2019" name="Int. J. Syst. Evol. Microbiol.">
        <title>The Global Catalogue of Microorganisms (GCM) 10K type strain sequencing project: providing services to taxonomists for standard genome sequencing and annotation.</title>
        <authorList>
            <consortium name="The Broad Institute Genomics Platform"/>
            <consortium name="The Broad Institute Genome Sequencing Center for Infectious Disease"/>
            <person name="Wu L."/>
            <person name="Ma J."/>
        </authorList>
    </citation>
    <scope>NUCLEOTIDE SEQUENCE [LARGE SCALE GENOMIC DNA]</scope>
    <source>
        <strain evidence="2">JCM 14370</strain>
    </source>
</reference>
<dbReference type="Gene3D" id="6.10.250.2750">
    <property type="match status" value="1"/>
</dbReference>
<dbReference type="PANTHER" id="PTHR42905">
    <property type="entry name" value="PHOSPHOENOLPYRUVATE CARBOXYLASE"/>
    <property type="match status" value="1"/>
</dbReference>
<evidence type="ECO:0008006" key="3">
    <source>
        <dbReference type="Google" id="ProtNLM"/>
    </source>
</evidence>
<sequence>MTHDAFIQQQILKGQQFKALHEAPGILVTPNPWDAGTARILTALGFKALSTTSAGLAYTLGVQDCTAGFSREQNILNARAVADATHLPVAADLENGYGDRPEDAAETLRLSALEGGMVGGSIEDATTRPEKPIYDFQLSVERVAAAAEAARALPFPFTFVARAENFLHGVRDLDDTIRRLQAYEQAGADVLFAPGLRSLEEIKLICQAIKKPVNVNAGSKGFPHSVADLQQVGVKRVSLGGGLAKAALAAFTRAAIEVQEHGTVDFLAAAHAVDFAELMYREHQNA</sequence>
<comment type="caution">
    <text evidence="1">The sequence shown here is derived from an EMBL/GenBank/DDBJ whole genome shotgun (WGS) entry which is preliminary data.</text>
</comment>
<dbReference type="RefSeq" id="WP_229684826.1">
    <property type="nucleotide sequence ID" value="NZ_BMOD01000012.1"/>
</dbReference>
<proteinExistence type="predicted"/>
<organism evidence="1 2">
    <name type="scientific">Deinococcus roseus</name>
    <dbReference type="NCBI Taxonomy" id="392414"/>
    <lineage>
        <taxon>Bacteria</taxon>
        <taxon>Thermotogati</taxon>
        <taxon>Deinococcota</taxon>
        <taxon>Deinococci</taxon>
        <taxon>Deinococcales</taxon>
        <taxon>Deinococcaceae</taxon>
        <taxon>Deinococcus</taxon>
    </lineage>
</organism>
<dbReference type="CDD" id="cd00377">
    <property type="entry name" value="ICL_PEPM"/>
    <property type="match status" value="1"/>
</dbReference>
<dbReference type="Gene3D" id="3.20.20.60">
    <property type="entry name" value="Phosphoenolpyruvate-binding domains"/>
    <property type="match status" value="1"/>
</dbReference>
<dbReference type="InterPro" id="IPR015813">
    <property type="entry name" value="Pyrv/PenolPyrv_kinase-like_dom"/>
</dbReference>